<keyword evidence="1" id="KW-0479">Metal-binding</keyword>
<reference evidence="7 8" key="1">
    <citation type="submission" date="2023-08" db="EMBL/GenBank/DDBJ databases">
        <title>Black Yeasts Isolated from many extreme environments.</title>
        <authorList>
            <person name="Coleine C."/>
            <person name="Stajich J.E."/>
            <person name="Selbmann L."/>
        </authorList>
    </citation>
    <scope>NUCLEOTIDE SEQUENCE [LARGE SCALE GENOMIC DNA]</scope>
    <source>
        <strain evidence="7 8">CCFEE 5885</strain>
    </source>
</reference>
<feature type="region of interest" description="Disordered" evidence="5">
    <location>
        <begin position="259"/>
        <end position="283"/>
    </location>
</feature>
<evidence type="ECO:0000259" key="6">
    <source>
        <dbReference type="SMART" id="SM00451"/>
    </source>
</evidence>
<name>A0ABR0KAE9_9EURO</name>
<dbReference type="SUPFAM" id="SSF57667">
    <property type="entry name" value="beta-beta-alpha zinc fingers"/>
    <property type="match status" value="1"/>
</dbReference>
<feature type="region of interest" description="Disordered" evidence="5">
    <location>
        <begin position="142"/>
        <end position="177"/>
    </location>
</feature>
<feature type="coiled-coil region" evidence="4">
    <location>
        <begin position="44"/>
        <end position="71"/>
    </location>
</feature>
<dbReference type="Proteomes" id="UP001345013">
    <property type="component" value="Unassembled WGS sequence"/>
</dbReference>
<keyword evidence="8" id="KW-1185">Reference proteome</keyword>
<evidence type="ECO:0000256" key="5">
    <source>
        <dbReference type="SAM" id="MobiDB-lite"/>
    </source>
</evidence>
<keyword evidence="3" id="KW-0862">Zinc</keyword>
<comment type="caution">
    <text evidence="7">The sequence shown here is derived from an EMBL/GenBank/DDBJ whole genome shotgun (WGS) entry which is preliminary data.</text>
</comment>
<evidence type="ECO:0000256" key="3">
    <source>
        <dbReference type="ARBA" id="ARBA00022833"/>
    </source>
</evidence>
<organism evidence="7 8">
    <name type="scientific">Lithohypha guttulata</name>
    <dbReference type="NCBI Taxonomy" id="1690604"/>
    <lineage>
        <taxon>Eukaryota</taxon>
        <taxon>Fungi</taxon>
        <taxon>Dikarya</taxon>
        <taxon>Ascomycota</taxon>
        <taxon>Pezizomycotina</taxon>
        <taxon>Eurotiomycetes</taxon>
        <taxon>Chaetothyriomycetidae</taxon>
        <taxon>Chaetothyriales</taxon>
        <taxon>Trichomeriaceae</taxon>
        <taxon>Lithohypha</taxon>
    </lineage>
</organism>
<feature type="region of interest" description="Disordered" evidence="5">
    <location>
        <begin position="71"/>
        <end position="107"/>
    </location>
</feature>
<feature type="compositionally biased region" description="Low complexity" evidence="5">
    <location>
        <begin position="76"/>
        <end position="103"/>
    </location>
</feature>
<dbReference type="InterPro" id="IPR013085">
    <property type="entry name" value="U1-CZ_Znf_C2H2"/>
</dbReference>
<feature type="compositionally biased region" description="Basic and acidic residues" evidence="5">
    <location>
        <begin position="272"/>
        <end position="283"/>
    </location>
</feature>
<keyword evidence="4" id="KW-0175">Coiled coil</keyword>
<evidence type="ECO:0000313" key="7">
    <source>
        <dbReference type="EMBL" id="KAK5092720.1"/>
    </source>
</evidence>
<evidence type="ECO:0000256" key="2">
    <source>
        <dbReference type="ARBA" id="ARBA00022771"/>
    </source>
</evidence>
<dbReference type="Pfam" id="PF06220">
    <property type="entry name" value="zf-U1"/>
    <property type="match status" value="1"/>
</dbReference>
<feature type="domain" description="U1-type" evidence="6">
    <location>
        <begin position="8"/>
        <end position="43"/>
    </location>
</feature>
<dbReference type="Gene3D" id="3.30.160.60">
    <property type="entry name" value="Classic Zinc Finger"/>
    <property type="match status" value="1"/>
</dbReference>
<dbReference type="SMART" id="SM00451">
    <property type="entry name" value="ZnF_U1"/>
    <property type="match status" value="1"/>
</dbReference>
<evidence type="ECO:0000256" key="1">
    <source>
        <dbReference type="ARBA" id="ARBA00022723"/>
    </source>
</evidence>
<protein>
    <recommendedName>
        <fullName evidence="6">U1-type domain-containing protein</fullName>
    </recommendedName>
</protein>
<accession>A0ABR0KAE9</accession>
<dbReference type="InterPro" id="IPR003604">
    <property type="entry name" value="Matrin/U1-like-C_Znf_C2H2"/>
</dbReference>
<evidence type="ECO:0000256" key="4">
    <source>
        <dbReference type="SAM" id="Coils"/>
    </source>
</evidence>
<gene>
    <name evidence="7" type="ORF">LTR24_004912</name>
</gene>
<feature type="compositionally biased region" description="Basic and acidic residues" evidence="5">
    <location>
        <begin position="213"/>
        <end position="222"/>
    </location>
</feature>
<dbReference type="InterPro" id="IPR036236">
    <property type="entry name" value="Znf_C2H2_sf"/>
</dbReference>
<dbReference type="PANTHER" id="PTHR13173:SF10">
    <property type="entry name" value="WW DOMAIN-BINDING PROTEIN 4"/>
    <property type="match status" value="1"/>
</dbReference>
<evidence type="ECO:0000313" key="8">
    <source>
        <dbReference type="Proteomes" id="UP001345013"/>
    </source>
</evidence>
<dbReference type="InterPro" id="IPR040023">
    <property type="entry name" value="WBP4"/>
</dbReference>
<dbReference type="EMBL" id="JAVRRG010000053">
    <property type="protein sequence ID" value="KAK5092720.1"/>
    <property type="molecule type" value="Genomic_DNA"/>
</dbReference>
<feature type="region of interest" description="Disordered" evidence="5">
    <location>
        <begin position="213"/>
        <end position="241"/>
    </location>
</feature>
<keyword evidence="2" id="KW-0863">Zinc-finger</keyword>
<proteinExistence type="predicted"/>
<sequence>MSEHWKSTPKYWCKHCTTYVKDTPFERKQHENTGKHQGNLRRFLQGIQKDHANNEREKDKVKAEVERLNRIAGTGTPSASVSSAALPSSTPAFTKTNKSSSNTLSAMDQKRQWAQLAEMGIAIPEHARSDMAMVGDWQRVSRNAQPEPEEQADDKLNLGIRKRKFEEDEDREEAGQTVAKKGWGLTTRTYPASMPADHDLDALLSLPLMKKEKVKDNSHADQQRPTLDPNIPNADPPVIKSEMSDTADRKLLSVQDTETQVVYPTSGPPSDIKSETLDVDTKAEDHEVSVPVFRKRKAKLPPASIAKREAPG</sequence>
<dbReference type="PANTHER" id="PTHR13173">
    <property type="entry name" value="WW DOMAIN BINDING PROTEIN 4"/>
    <property type="match status" value="1"/>
</dbReference>